<dbReference type="Proteomes" id="UP001231189">
    <property type="component" value="Unassembled WGS sequence"/>
</dbReference>
<dbReference type="GO" id="GO:0005737">
    <property type="term" value="C:cytoplasm"/>
    <property type="evidence" value="ECO:0007669"/>
    <property type="project" value="TreeGrafter"/>
</dbReference>
<dbReference type="GO" id="GO:0003723">
    <property type="term" value="F:RNA binding"/>
    <property type="evidence" value="ECO:0007669"/>
    <property type="project" value="TreeGrafter"/>
</dbReference>
<dbReference type="EMBL" id="JAUUTY010000005">
    <property type="protein sequence ID" value="KAK1628273.1"/>
    <property type="molecule type" value="Genomic_DNA"/>
</dbReference>
<feature type="domain" description="Exportin-5 C-terminal" evidence="1">
    <location>
        <begin position="104"/>
        <end position="527"/>
    </location>
</feature>
<dbReference type="Gene3D" id="1.25.10.10">
    <property type="entry name" value="Leucine-rich Repeat Variant"/>
    <property type="match status" value="1"/>
</dbReference>
<evidence type="ECO:0000259" key="1">
    <source>
        <dbReference type="Pfam" id="PF19273"/>
    </source>
</evidence>
<evidence type="ECO:0000313" key="2">
    <source>
        <dbReference type="EMBL" id="KAK1628273.1"/>
    </source>
</evidence>
<dbReference type="GO" id="GO:0042565">
    <property type="term" value="C:RNA nuclear export complex"/>
    <property type="evidence" value="ECO:0007669"/>
    <property type="project" value="TreeGrafter"/>
</dbReference>
<proteinExistence type="predicted"/>
<dbReference type="GO" id="GO:0005049">
    <property type="term" value="F:nuclear export signal receptor activity"/>
    <property type="evidence" value="ECO:0007669"/>
    <property type="project" value="InterPro"/>
</dbReference>
<accession>A0AAD8RLY9</accession>
<dbReference type="InterPro" id="IPR045065">
    <property type="entry name" value="XPO1/5"/>
</dbReference>
<dbReference type="Pfam" id="PF19273">
    <property type="entry name" value="Exportin-5"/>
    <property type="match status" value="1"/>
</dbReference>
<gene>
    <name evidence="2" type="ORF">QYE76_002588</name>
</gene>
<comment type="caution">
    <text evidence="2">The sequence shown here is derived from an EMBL/GenBank/DDBJ whole genome shotgun (WGS) entry which is preliminary data.</text>
</comment>
<organism evidence="2 3">
    <name type="scientific">Lolium multiflorum</name>
    <name type="common">Italian ryegrass</name>
    <name type="synonym">Lolium perenne subsp. multiflorum</name>
    <dbReference type="NCBI Taxonomy" id="4521"/>
    <lineage>
        <taxon>Eukaryota</taxon>
        <taxon>Viridiplantae</taxon>
        <taxon>Streptophyta</taxon>
        <taxon>Embryophyta</taxon>
        <taxon>Tracheophyta</taxon>
        <taxon>Spermatophyta</taxon>
        <taxon>Magnoliopsida</taxon>
        <taxon>Liliopsida</taxon>
        <taxon>Poales</taxon>
        <taxon>Poaceae</taxon>
        <taxon>BOP clade</taxon>
        <taxon>Pooideae</taxon>
        <taxon>Poodae</taxon>
        <taxon>Poeae</taxon>
        <taxon>Poeae Chloroplast Group 2 (Poeae type)</taxon>
        <taxon>Loliodinae</taxon>
        <taxon>Loliinae</taxon>
        <taxon>Lolium</taxon>
    </lineage>
</organism>
<dbReference type="PANTHER" id="PTHR11223:SF3">
    <property type="entry name" value="EXPORTIN-5"/>
    <property type="match status" value="1"/>
</dbReference>
<protein>
    <recommendedName>
        <fullName evidence="1">Exportin-5 C-terminal domain-containing protein</fullName>
    </recommendedName>
</protein>
<dbReference type="GO" id="GO:0006405">
    <property type="term" value="P:RNA export from nucleus"/>
    <property type="evidence" value="ECO:0007669"/>
    <property type="project" value="TreeGrafter"/>
</dbReference>
<dbReference type="AlphaFoldDB" id="A0AAD8RLY9"/>
<dbReference type="GO" id="GO:0006611">
    <property type="term" value="P:protein export from nucleus"/>
    <property type="evidence" value="ECO:0007669"/>
    <property type="project" value="InterPro"/>
</dbReference>
<evidence type="ECO:0000313" key="3">
    <source>
        <dbReference type="Proteomes" id="UP001231189"/>
    </source>
</evidence>
<reference evidence="2" key="1">
    <citation type="submission" date="2023-07" db="EMBL/GenBank/DDBJ databases">
        <title>A chromosome-level genome assembly of Lolium multiflorum.</title>
        <authorList>
            <person name="Chen Y."/>
            <person name="Copetti D."/>
            <person name="Kolliker R."/>
            <person name="Studer B."/>
        </authorList>
    </citation>
    <scope>NUCLEOTIDE SEQUENCE</scope>
    <source>
        <strain evidence="2">02402/16</strain>
        <tissue evidence="2">Leaf</tissue>
    </source>
</reference>
<dbReference type="PANTHER" id="PTHR11223">
    <property type="entry name" value="EXPORTIN 1/5"/>
    <property type="match status" value="1"/>
</dbReference>
<keyword evidence="3" id="KW-1185">Reference proteome</keyword>
<sequence>MSQRRGIYAASNCGAIAGAGAGASNAASPPLPTSLVNGDATPHRNHLHDSPHLEKEIVYGWYAEALVKSLNLLKVDSHPEVQQQVDSHPEDTTGANGPPLLEYHIILSRLFTSAVSVPRMQKYPEVLCYILDCLSNIWTQSEWKANLINAFCDCRFRTSFLNVFVFFEKELELCLKGNSSEIDQESSISYATLTNLLRLILPTFLTLLQYMQALWTKAVASNIPDVLEGAKSMVFSEGPGETLKVQNIDKEEQEQNAIRNWLETTRQIGYNVIGMCAQLEGVFDLILDSSAVCGSLMKDISPMGFHHLTLLIQSTIIPLVKNCPKECWEEWVVELLYPVFDYFHNTLYESWCDFLHEGLVQVPDTIVYVFASEDKADGKTVGGLPHCSQSKKNIEKDLLIQLTHAASDLLAVIASPELNGGLGLTTCTQLDYICSSSLVGYVLHHDGLRLLVLSLIYYIFGAWKDDKAIITSVPFCCQIVQIAKATRREELISFVKDDMISHVIRCLTLESSLNSTILTDLCRDAYKCVQNQDLVCGGKYNGSSEETAEKKAEEIFQSWLSRQIFDVRCRNTPFDDQDESVPTWGDEDEFRAYIPAYIDMLHEVDEMDDCLKWGYCSPRAFFKKLKPDFASRYDIDSEFHDYVSTMSAIFLRKISVKHWQSQNDQMYKFFCELISLKPYIQVFILSLVFRVD</sequence>
<name>A0AAD8RLY9_LOLMU</name>
<dbReference type="GO" id="GO:0005634">
    <property type="term" value="C:nucleus"/>
    <property type="evidence" value="ECO:0007669"/>
    <property type="project" value="TreeGrafter"/>
</dbReference>
<dbReference type="InterPro" id="IPR011989">
    <property type="entry name" value="ARM-like"/>
</dbReference>
<dbReference type="InterPro" id="IPR045478">
    <property type="entry name" value="Exportin-5_C"/>
</dbReference>